<dbReference type="InterPro" id="IPR001314">
    <property type="entry name" value="Peptidase_S1A"/>
</dbReference>
<dbReference type="FunFam" id="2.40.10.10:FF:000068">
    <property type="entry name" value="transmembrane protease serine 2"/>
    <property type="match status" value="1"/>
</dbReference>
<proteinExistence type="inferred from homology"/>
<keyword evidence="6" id="KW-1185">Reference proteome</keyword>
<dbReference type="PROSITE" id="PS00134">
    <property type="entry name" value="TRYPSIN_HIS"/>
    <property type="match status" value="1"/>
</dbReference>
<dbReference type="InterPro" id="IPR009003">
    <property type="entry name" value="Peptidase_S1_PA"/>
</dbReference>
<evidence type="ECO:0000256" key="3">
    <source>
        <dbReference type="SAM" id="SignalP"/>
    </source>
</evidence>
<dbReference type="InterPro" id="IPR043504">
    <property type="entry name" value="Peptidase_S1_PA_chymotrypsin"/>
</dbReference>
<evidence type="ECO:0000313" key="5">
    <source>
        <dbReference type="EMBL" id="CRL03753.1"/>
    </source>
</evidence>
<dbReference type="Pfam" id="PF00089">
    <property type="entry name" value="Trypsin"/>
    <property type="match status" value="1"/>
</dbReference>
<dbReference type="AlphaFoldDB" id="A0A1J1IYU4"/>
<dbReference type="InterPro" id="IPR001254">
    <property type="entry name" value="Trypsin_dom"/>
</dbReference>
<protein>
    <submittedName>
        <fullName evidence="5">CLUMA_CG016961, isoform A</fullName>
    </submittedName>
</protein>
<sequence>MISNVAVVLKYLLIFFAITQIQSGHLVEGPKAENQCGVSLSASGLIYNGKVVKRNQWPFLVALMMVADGKFFCSGTLISRSHVLTAAHCLQEKGQETPSTPSEFILHLGKYNLSLVYECGSITVFPERIKIHPNWNIHQEKYDSDIALIKIEGTVPIRTNIFPACLWTSKMEAIGHQTGTVVGW</sequence>
<dbReference type="PROSITE" id="PS50240">
    <property type="entry name" value="TRYPSIN_DOM"/>
    <property type="match status" value="1"/>
</dbReference>
<comment type="similarity">
    <text evidence="2">Belongs to the peptidase S1 family. CLIP subfamily.</text>
</comment>
<evidence type="ECO:0000256" key="1">
    <source>
        <dbReference type="ARBA" id="ARBA00023157"/>
    </source>
</evidence>
<dbReference type="PRINTS" id="PR00722">
    <property type="entry name" value="CHYMOTRYPSIN"/>
</dbReference>
<dbReference type="STRING" id="568069.A0A1J1IYU4"/>
<dbReference type="PANTHER" id="PTHR24260:SF143">
    <property type="entry name" value="SERINE PROTEASE GD-LIKE PROTEIN"/>
    <property type="match status" value="1"/>
</dbReference>
<evidence type="ECO:0000256" key="2">
    <source>
        <dbReference type="ARBA" id="ARBA00024195"/>
    </source>
</evidence>
<dbReference type="Proteomes" id="UP000183832">
    <property type="component" value="Unassembled WGS sequence"/>
</dbReference>
<dbReference type="InterPro" id="IPR051333">
    <property type="entry name" value="CLIP_Serine_Protease"/>
</dbReference>
<accession>A0A1J1IYU4</accession>
<dbReference type="EMBL" id="CVRI01000059">
    <property type="protein sequence ID" value="CRL03753.1"/>
    <property type="molecule type" value="Genomic_DNA"/>
</dbReference>
<feature type="chain" id="PRO_5012407708" evidence="3">
    <location>
        <begin position="24"/>
        <end position="184"/>
    </location>
</feature>
<organism evidence="5 6">
    <name type="scientific">Clunio marinus</name>
    <dbReference type="NCBI Taxonomy" id="568069"/>
    <lineage>
        <taxon>Eukaryota</taxon>
        <taxon>Metazoa</taxon>
        <taxon>Ecdysozoa</taxon>
        <taxon>Arthropoda</taxon>
        <taxon>Hexapoda</taxon>
        <taxon>Insecta</taxon>
        <taxon>Pterygota</taxon>
        <taxon>Neoptera</taxon>
        <taxon>Endopterygota</taxon>
        <taxon>Diptera</taxon>
        <taxon>Nematocera</taxon>
        <taxon>Chironomoidea</taxon>
        <taxon>Chironomidae</taxon>
        <taxon>Clunio</taxon>
    </lineage>
</organism>
<evidence type="ECO:0000313" key="6">
    <source>
        <dbReference type="Proteomes" id="UP000183832"/>
    </source>
</evidence>
<dbReference type="SMART" id="SM00020">
    <property type="entry name" value="Tryp_SPc"/>
    <property type="match status" value="1"/>
</dbReference>
<dbReference type="GO" id="GO:0004252">
    <property type="term" value="F:serine-type endopeptidase activity"/>
    <property type="evidence" value="ECO:0007669"/>
    <property type="project" value="InterPro"/>
</dbReference>
<keyword evidence="3" id="KW-0732">Signal</keyword>
<keyword evidence="1" id="KW-1015">Disulfide bond</keyword>
<dbReference type="Gene3D" id="2.40.10.10">
    <property type="entry name" value="Trypsin-like serine proteases"/>
    <property type="match status" value="1"/>
</dbReference>
<dbReference type="OrthoDB" id="238681at2759"/>
<name>A0A1J1IYU4_9DIPT</name>
<feature type="domain" description="Peptidase S1" evidence="4">
    <location>
        <begin position="46"/>
        <end position="184"/>
    </location>
</feature>
<gene>
    <name evidence="5" type="primary">similar to Serine protease gd</name>
    <name evidence="5" type="ORF">CLUMA_CG016961</name>
</gene>
<dbReference type="GO" id="GO:0006508">
    <property type="term" value="P:proteolysis"/>
    <property type="evidence" value="ECO:0007669"/>
    <property type="project" value="InterPro"/>
</dbReference>
<reference evidence="5 6" key="1">
    <citation type="submission" date="2015-04" db="EMBL/GenBank/DDBJ databases">
        <authorList>
            <person name="Syromyatnikov M.Y."/>
            <person name="Popov V.N."/>
        </authorList>
    </citation>
    <scope>NUCLEOTIDE SEQUENCE [LARGE SCALE GENOMIC DNA]</scope>
</reference>
<dbReference type="PANTHER" id="PTHR24260">
    <property type="match status" value="1"/>
</dbReference>
<feature type="signal peptide" evidence="3">
    <location>
        <begin position="1"/>
        <end position="23"/>
    </location>
</feature>
<dbReference type="InterPro" id="IPR018114">
    <property type="entry name" value="TRYPSIN_HIS"/>
</dbReference>
<dbReference type="SUPFAM" id="SSF50494">
    <property type="entry name" value="Trypsin-like serine proteases"/>
    <property type="match status" value="1"/>
</dbReference>
<evidence type="ECO:0000259" key="4">
    <source>
        <dbReference type="PROSITE" id="PS50240"/>
    </source>
</evidence>